<keyword evidence="4" id="KW-1185">Reference proteome</keyword>
<evidence type="ECO:0000313" key="4">
    <source>
        <dbReference type="Proteomes" id="UP000294739"/>
    </source>
</evidence>
<dbReference type="InParanoid" id="A0A4R5DAX2"/>
<feature type="region of interest" description="Disordered" evidence="1">
    <location>
        <begin position="1"/>
        <end position="123"/>
    </location>
</feature>
<dbReference type="InterPro" id="IPR016040">
    <property type="entry name" value="NAD(P)-bd_dom"/>
</dbReference>
<feature type="compositionally biased region" description="Basic residues" evidence="1">
    <location>
        <begin position="36"/>
        <end position="68"/>
    </location>
</feature>
<sequence>MPAVHRDPPGQPGPERLRGLRRLGQRPQQLGPDCRVRRRPGHRRAVRAVRAGHHLDRRGRLQHVRARPGRAAPLPADRRTGRDDRGGDRGPHGPGTGTGPRGLTKAPPARRARLTPGVSNRGRGSAVRIAVTGASGTVGGQVLDLLARRPEHEVVALVRPATRWAAPPGVVVAPADYADPASLRAALGGVDTLVFVSSDGHAATVMLHHVNVVRAVTDAGVGHVVALSGLDVDVESPFCYAVTNGHTEELLAASGCAVSVARASVYTEFFLRLVTGARTGSELRLPAGDGRVSLVSRADVGRCLAALALAGPTSGHHDLTGPEALDGPAIAAAVSSAQGGQAVRYVEVDPADYAAALARAGETSWWAHAYGTMLESIRHQRWRAVSDEVERLTGAPPLSVDDVLARKALSRPAG</sequence>
<feature type="compositionally biased region" description="Basic and acidic residues" evidence="1">
    <location>
        <begin position="76"/>
        <end position="91"/>
    </location>
</feature>
<organism evidence="3 4">
    <name type="scientific">Jiangella asiatica</name>
    <dbReference type="NCBI Taxonomy" id="2530372"/>
    <lineage>
        <taxon>Bacteria</taxon>
        <taxon>Bacillati</taxon>
        <taxon>Actinomycetota</taxon>
        <taxon>Actinomycetes</taxon>
        <taxon>Jiangellales</taxon>
        <taxon>Jiangellaceae</taxon>
        <taxon>Jiangella</taxon>
    </lineage>
</organism>
<dbReference type="PANTHER" id="PTHR47129:SF1">
    <property type="entry name" value="NMRA-LIKE DOMAIN-CONTAINING PROTEIN"/>
    <property type="match status" value="1"/>
</dbReference>
<dbReference type="Gene3D" id="3.90.25.10">
    <property type="entry name" value="UDP-galactose 4-epimerase, domain 1"/>
    <property type="match status" value="1"/>
</dbReference>
<dbReference type="Proteomes" id="UP000294739">
    <property type="component" value="Unassembled WGS sequence"/>
</dbReference>
<comment type="caution">
    <text evidence="3">The sequence shown here is derived from an EMBL/GenBank/DDBJ whole genome shotgun (WGS) entry which is preliminary data.</text>
</comment>
<dbReference type="Pfam" id="PF13460">
    <property type="entry name" value="NAD_binding_10"/>
    <property type="match status" value="1"/>
</dbReference>
<dbReference type="InterPro" id="IPR036291">
    <property type="entry name" value="NAD(P)-bd_dom_sf"/>
</dbReference>
<evidence type="ECO:0000313" key="3">
    <source>
        <dbReference type="EMBL" id="TDE08624.1"/>
    </source>
</evidence>
<protein>
    <recommendedName>
        <fullName evidence="2">NAD(P)-binding domain-containing protein</fullName>
    </recommendedName>
</protein>
<dbReference type="EMBL" id="SMKZ01000023">
    <property type="protein sequence ID" value="TDE08624.1"/>
    <property type="molecule type" value="Genomic_DNA"/>
</dbReference>
<proteinExistence type="predicted"/>
<accession>A0A4R5DAX2</accession>
<dbReference type="PANTHER" id="PTHR47129">
    <property type="entry name" value="QUINONE OXIDOREDUCTASE 2"/>
    <property type="match status" value="1"/>
</dbReference>
<evidence type="ECO:0000259" key="2">
    <source>
        <dbReference type="Pfam" id="PF13460"/>
    </source>
</evidence>
<dbReference type="InterPro" id="IPR052718">
    <property type="entry name" value="NmrA-type_oxidoreductase"/>
</dbReference>
<dbReference type="OrthoDB" id="3243290at2"/>
<gene>
    <name evidence="3" type="ORF">E1269_17025</name>
</gene>
<name>A0A4R5DAX2_9ACTN</name>
<evidence type="ECO:0000256" key="1">
    <source>
        <dbReference type="SAM" id="MobiDB-lite"/>
    </source>
</evidence>
<reference evidence="3 4" key="1">
    <citation type="submission" date="2019-03" db="EMBL/GenBank/DDBJ databases">
        <title>Draft genome sequences of novel Actinobacteria.</title>
        <authorList>
            <person name="Sahin N."/>
            <person name="Ay H."/>
            <person name="Saygin H."/>
        </authorList>
    </citation>
    <scope>NUCLEOTIDE SEQUENCE [LARGE SCALE GENOMIC DNA]</scope>
    <source>
        <strain evidence="3 4">5K138</strain>
    </source>
</reference>
<dbReference type="Gene3D" id="3.40.50.720">
    <property type="entry name" value="NAD(P)-binding Rossmann-like Domain"/>
    <property type="match status" value="1"/>
</dbReference>
<dbReference type="SUPFAM" id="SSF51735">
    <property type="entry name" value="NAD(P)-binding Rossmann-fold domains"/>
    <property type="match status" value="1"/>
</dbReference>
<dbReference type="AlphaFoldDB" id="A0A4R5DAX2"/>
<feature type="domain" description="NAD(P)-binding" evidence="2">
    <location>
        <begin position="133"/>
        <end position="307"/>
    </location>
</feature>